<dbReference type="PANTHER" id="PTHR46401:SF2">
    <property type="entry name" value="GLYCOSYLTRANSFERASE WBBK-RELATED"/>
    <property type="match status" value="1"/>
</dbReference>
<evidence type="ECO:0008006" key="6">
    <source>
        <dbReference type="Google" id="ProtNLM"/>
    </source>
</evidence>
<organism evidence="4 5">
    <name type="scientific">Candidatus Uhrbacteria bacterium RIFCSPHIGHO2_02_FULL_57_19</name>
    <dbReference type="NCBI Taxonomy" id="1802391"/>
    <lineage>
        <taxon>Bacteria</taxon>
        <taxon>Candidatus Uhriibacteriota</taxon>
    </lineage>
</organism>
<evidence type="ECO:0000313" key="5">
    <source>
        <dbReference type="Proteomes" id="UP000176303"/>
    </source>
</evidence>
<evidence type="ECO:0000313" key="4">
    <source>
        <dbReference type="EMBL" id="OGL74243.1"/>
    </source>
</evidence>
<protein>
    <recommendedName>
        <fullName evidence="6">Glycosyl transferase family 1</fullName>
    </recommendedName>
</protein>
<reference evidence="4 5" key="1">
    <citation type="journal article" date="2016" name="Nat. Commun.">
        <title>Thousands of microbial genomes shed light on interconnected biogeochemical processes in an aquifer system.</title>
        <authorList>
            <person name="Anantharaman K."/>
            <person name="Brown C.T."/>
            <person name="Hug L.A."/>
            <person name="Sharon I."/>
            <person name="Castelle C.J."/>
            <person name="Probst A.J."/>
            <person name="Thomas B.C."/>
            <person name="Singh A."/>
            <person name="Wilkins M.J."/>
            <person name="Karaoz U."/>
            <person name="Brodie E.L."/>
            <person name="Williams K.H."/>
            <person name="Hubbard S.S."/>
            <person name="Banfield J.F."/>
        </authorList>
    </citation>
    <scope>NUCLEOTIDE SEQUENCE [LARGE SCALE GENOMIC DNA]</scope>
</reference>
<feature type="domain" description="Glycosyltransferase subfamily 4-like N-terminal" evidence="3">
    <location>
        <begin position="20"/>
        <end position="182"/>
    </location>
</feature>
<gene>
    <name evidence="4" type="ORF">A3D72_03630</name>
</gene>
<dbReference type="EMBL" id="MGDZ01000004">
    <property type="protein sequence ID" value="OGL74243.1"/>
    <property type="molecule type" value="Genomic_DNA"/>
</dbReference>
<dbReference type="PANTHER" id="PTHR46401">
    <property type="entry name" value="GLYCOSYLTRANSFERASE WBBK-RELATED"/>
    <property type="match status" value="1"/>
</dbReference>
<evidence type="ECO:0000259" key="3">
    <source>
        <dbReference type="Pfam" id="PF13439"/>
    </source>
</evidence>
<evidence type="ECO:0000256" key="1">
    <source>
        <dbReference type="ARBA" id="ARBA00022679"/>
    </source>
</evidence>
<dbReference type="AlphaFoldDB" id="A0A1F7U7L0"/>
<dbReference type="InterPro" id="IPR001296">
    <property type="entry name" value="Glyco_trans_1"/>
</dbReference>
<sequence length="395" mass="44451">MRIGIDCRTILNPGYGERAGVGHYTYFLVKNLLRIDAENTYVLFFDDRITDAAIRAHTAGAPNVEVVRFPFHEYRHALPGVYSHLLLSAFIAKQKPDVFHLPAGTMPAAYRGRTVVTIHDLAIYHHPEWFPKQALSTKVLYPKTVRSATRIIAVSDATREDAEKRFRIPAARIRTIYPGVDVRGSSIFSEDILSEDDSADSAEVRARHRLDKPYILFLGTLEPRKNISGLVRAFLTLWMKDPRAREFDLIIAGARGWKEGETVRTVESARRLTRGAVRWIGYIPHREKFTLMRQAAVFCFPTFFEGFGMPVLEALALGVPVIASDIPVLREVAGPAAMYVPPGSEDEMAHVLSDLLHNESRRDVLRGMGLKRAAHFSWEKASRETLGVYRAAVRG</sequence>
<proteinExistence type="predicted"/>
<dbReference type="Pfam" id="PF13439">
    <property type="entry name" value="Glyco_transf_4"/>
    <property type="match status" value="1"/>
</dbReference>
<name>A0A1F7U7L0_9BACT</name>
<comment type="caution">
    <text evidence="4">The sequence shown here is derived from an EMBL/GenBank/DDBJ whole genome shotgun (WGS) entry which is preliminary data.</text>
</comment>
<dbReference type="Gene3D" id="3.40.50.2000">
    <property type="entry name" value="Glycogen Phosphorylase B"/>
    <property type="match status" value="2"/>
</dbReference>
<dbReference type="Proteomes" id="UP000176303">
    <property type="component" value="Unassembled WGS sequence"/>
</dbReference>
<dbReference type="STRING" id="1802391.A3D72_03630"/>
<dbReference type="SUPFAM" id="SSF53756">
    <property type="entry name" value="UDP-Glycosyltransferase/glycogen phosphorylase"/>
    <property type="match status" value="1"/>
</dbReference>
<dbReference type="Pfam" id="PF00534">
    <property type="entry name" value="Glycos_transf_1"/>
    <property type="match status" value="1"/>
</dbReference>
<dbReference type="InterPro" id="IPR028098">
    <property type="entry name" value="Glyco_trans_4-like_N"/>
</dbReference>
<feature type="domain" description="Glycosyl transferase family 1" evidence="2">
    <location>
        <begin position="207"/>
        <end position="365"/>
    </location>
</feature>
<dbReference type="CDD" id="cd03809">
    <property type="entry name" value="GT4_MtfB-like"/>
    <property type="match status" value="1"/>
</dbReference>
<dbReference type="GO" id="GO:0016757">
    <property type="term" value="F:glycosyltransferase activity"/>
    <property type="evidence" value="ECO:0007669"/>
    <property type="project" value="InterPro"/>
</dbReference>
<keyword evidence="1" id="KW-0808">Transferase</keyword>
<evidence type="ECO:0000259" key="2">
    <source>
        <dbReference type="Pfam" id="PF00534"/>
    </source>
</evidence>
<accession>A0A1F7U7L0</accession>